<evidence type="ECO:0000256" key="4">
    <source>
        <dbReference type="ARBA" id="ARBA00023016"/>
    </source>
</evidence>
<accession>A0ABQ5ECE9</accession>
<dbReference type="Gene3D" id="1.25.40.20">
    <property type="entry name" value="Ankyrin repeat-containing domain"/>
    <property type="match status" value="1"/>
</dbReference>
<proteinExistence type="inferred from homology"/>
<evidence type="ECO:0000256" key="9">
    <source>
        <dbReference type="PROSITE-ProRule" id="PRU00023"/>
    </source>
</evidence>
<keyword evidence="13" id="KW-1185">Reference proteome</keyword>
<keyword evidence="5 9" id="KW-0040">ANK repeat</keyword>
<evidence type="ECO:0000256" key="3">
    <source>
        <dbReference type="ARBA" id="ARBA00022860"/>
    </source>
</evidence>
<evidence type="ECO:0000259" key="11">
    <source>
        <dbReference type="PROSITE" id="PS51437"/>
    </source>
</evidence>
<comment type="subcellular location">
    <subcellularLocation>
        <location evidence="1">Nucleus</location>
    </subcellularLocation>
</comment>
<dbReference type="InterPro" id="IPR005559">
    <property type="entry name" value="CG-1_dom"/>
</dbReference>
<feature type="domain" description="CG-1" evidence="11">
    <location>
        <begin position="25"/>
        <end position="200"/>
    </location>
</feature>
<keyword evidence="8" id="KW-0539">Nucleus</keyword>
<dbReference type="CDD" id="cd23767">
    <property type="entry name" value="IQCD"/>
    <property type="match status" value="1"/>
</dbReference>
<keyword evidence="4" id="KW-0346">Stress response</keyword>
<dbReference type="PANTHER" id="PTHR23335">
    <property type="entry name" value="CALMODULIN-BINDING TRANSCRIPTION ACTIVATOR CAMTA"/>
    <property type="match status" value="1"/>
</dbReference>
<dbReference type="Pfam" id="PF03859">
    <property type="entry name" value="CG-1"/>
    <property type="match status" value="2"/>
</dbReference>
<organism evidence="12 13">
    <name type="scientific">Tanacetum coccineum</name>
    <dbReference type="NCBI Taxonomy" id="301880"/>
    <lineage>
        <taxon>Eukaryota</taxon>
        <taxon>Viridiplantae</taxon>
        <taxon>Streptophyta</taxon>
        <taxon>Embryophyta</taxon>
        <taxon>Tracheophyta</taxon>
        <taxon>Spermatophyta</taxon>
        <taxon>Magnoliopsida</taxon>
        <taxon>eudicotyledons</taxon>
        <taxon>Gunneridae</taxon>
        <taxon>Pentapetalae</taxon>
        <taxon>asterids</taxon>
        <taxon>campanulids</taxon>
        <taxon>Asterales</taxon>
        <taxon>Asteraceae</taxon>
        <taxon>Asteroideae</taxon>
        <taxon>Anthemideae</taxon>
        <taxon>Anthemidinae</taxon>
        <taxon>Tanacetum</taxon>
    </lineage>
</organism>
<dbReference type="PROSITE" id="PS50096">
    <property type="entry name" value="IQ"/>
    <property type="match status" value="3"/>
</dbReference>
<evidence type="ECO:0000313" key="13">
    <source>
        <dbReference type="Proteomes" id="UP001151760"/>
    </source>
</evidence>
<evidence type="ECO:0000256" key="8">
    <source>
        <dbReference type="ARBA" id="ARBA00023242"/>
    </source>
</evidence>
<dbReference type="Pfam" id="PF00023">
    <property type="entry name" value="Ank"/>
    <property type="match status" value="1"/>
</dbReference>
<dbReference type="SMART" id="SM01076">
    <property type="entry name" value="CG-1"/>
    <property type="match status" value="1"/>
</dbReference>
<feature type="repeat" description="ANK" evidence="9">
    <location>
        <begin position="599"/>
        <end position="631"/>
    </location>
</feature>
<dbReference type="Pfam" id="PF14214">
    <property type="entry name" value="Helitron_like_N"/>
    <property type="match status" value="1"/>
</dbReference>
<feature type="compositionally biased region" description="Polar residues" evidence="10">
    <location>
        <begin position="196"/>
        <end position="215"/>
    </location>
</feature>
<evidence type="ECO:0000256" key="10">
    <source>
        <dbReference type="SAM" id="MobiDB-lite"/>
    </source>
</evidence>
<name>A0ABQ5ECE9_9ASTR</name>
<gene>
    <name evidence="12" type="ORF">Tco_0974688</name>
</gene>
<evidence type="ECO:0000313" key="12">
    <source>
        <dbReference type="EMBL" id="GJT48531.1"/>
    </source>
</evidence>
<evidence type="ECO:0000256" key="1">
    <source>
        <dbReference type="ARBA" id="ARBA00004123"/>
    </source>
</evidence>
<dbReference type="InterPro" id="IPR025476">
    <property type="entry name" value="Helitron_helicase-like"/>
</dbReference>
<dbReference type="InterPro" id="IPR000048">
    <property type="entry name" value="IQ_motif_EF-hand-BS"/>
</dbReference>
<dbReference type="PANTHER" id="PTHR23335:SF26">
    <property type="entry name" value="IQ MOTIF, EF-HAND BINDING SITE-RELATED"/>
    <property type="match status" value="1"/>
</dbReference>
<dbReference type="SMART" id="SM00248">
    <property type="entry name" value="ANK"/>
    <property type="match status" value="2"/>
</dbReference>
<dbReference type="InterPro" id="IPR036770">
    <property type="entry name" value="Ankyrin_rpt-contain_sf"/>
</dbReference>
<keyword evidence="6" id="KW-0010">Activator</keyword>
<dbReference type="InterPro" id="IPR013783">
    <property type="entry name" value="Ig-like_fold"/>
</dbReference>
<keyword evidence="3" id="KW-0112">Calmodulin-binding</keyword>
<dbReference type="InterPro" id="IPR014756">
    <property type="entry name" value="Ig_E-set"/>
</dbReference>
<comment type="caution">
    <text evidence="12">The sequence shown here is derived from an EMBL/GenBank/DDBJ whole genome shotgun (WGS) entry which is preliminary data.</text>
</comment>
<evidence type="ECO:0000256" key="7">
    <source>
        <dbReference type="ARBA" id="ARBA00023163"/>
    </source>
</evidence>
<feature type="region of interest" description="Disordered" evidence="10">
    <location>
        <begin position="843"/>
        <end position="863"/>
    </location>
</feature>
<dbReference type="Gene3D" id="2.60.40.10">
    <property type="entry name" value="Immunoglobulins"/>
    <property type="match status" value="1"/>
</dbReference>
<dbReference type="Proteomes" id="UP001151760">
    <property type="component" value="Unassembled WGS sequence"/>
</dbReference>
<reference evidence="12" key="1">
    <citation type="journal article" date="2022" name="Int. J. Mol. Sci.">
        <title>Draft Genome of Tanacetum Coccineum: Genomic Comparison of Closely Related Tanacetum-Family Plants.</title>
        <authorList>
            <person name="Yamashiro T."/>
            <person name="Shiraishi A."/>
            <person name="Nakayama K."/>
            <person name="Satake H."/>
        </authorList>
    </citation>
    <scope>NUCLEOTIDE SEQUENCE</scope>
</reference>
<keyword evidence="7" id="KW-0804">Transcription</keyword>
<dbReference type="PROSITE" id="PS50297">
    <property type="entry name" value="ANK_REP_REGION"/>
    <property type="match status" value="1"/>
</dbReference>
<dbReference type="EMBL" id="BQNB010016162">
    <property type="protein sequence ID" value="GJT48531.1"/>
    <property type="molecule type" value="Genomic_DNA"/>
</dbReference>
<dbReference type="InterPro" id="IPR027417">
    <property type="entry name" value="P-loop_NTPase"/>
</dbReference>
<evidence type="ECO:0000256" key="2">
    <source>
        <dbReference type="ARBA" id="ARBA00008267"/>
    </source>
</evidence>
<evidence type="ECO:0000256" key="6">
    <source>
        <dbReference type="ARBA" id="ARBA00023159"/>
    </source>
</evidence>
<dbReference type="SUPFAM" id="SSF52540">
    <property type="entry name" value="P-loop containing nucleoside triphosphate hydrolases"/>
    <property type="match status" value="1"/>
</dbReference>
<dbReference type="Pfam" id="PF00612">
    <property type="entry name" value="IQ"/>
    <property type="match status" value="1"/>
</dbReference>
<dbReference type="Gene3D" id="1.20.5.190">
    <property type="match status" value="1"/>
</dbReference>
<dbReference type="SUPFAM" id="SSF81296">
    <property type="entry name" value="E set domains"/>
    <property type="match status" value="1"/>
</dbReference>
<dbReference type="PROSITE" id="PS50088">
    <property type="entry name" value="ANK_REPEAT"/>
    <property type="match status" value="1"/>
</dbReference>
<evidence type="ECO:0000256" key="5">
    <source>
        <dbReference type="ARBA" id="ARBA00023043"/>
    </source>
</evidence>
<dbReference type="SUPFAM" id="SSF48403">
    <property type="entry name" value="Ankyrin repeat"/>
    <property type="match status" value="1"/>
</dbReference>
<dbReference type="SMART" id="SM00015">
    <property type="entry name" value="IQ"/>
    <property type="match status" value="3"/>
</dbReference>
<dbReference type="PROSITE" id="PS51437">
    <property type="entry name" value="CG_1"/>
    <property type="match status" value="1"/>
</dbReference>
<comment type="similarity">
    <text evidence="2">Belongs to the CAMTA family.</text>
</comment>
<dbReference type="InterPro" id="IPR002110">
    <property type="entry name" value="Ankyrin_rpt"/>
</dbReference>
<sequence length="1887" mass="215176">MEAAVQSQLVGSEIHGFKTMQDLDVPTMFEEAKTRWLRPNEIHAILCNHKHFTIHVKPVNMPKSGTVVLFDRKMLRNFRRDGRSWKKKKDGKTVKEAHEHLKRMLDVECVRGVRSVLWRANLDAVCTISPSDYTQHYEWTLISATPVTYTCVGSDERIHVYYAHGEDQPTFVRRCYWLLDKKLEHVVLVHYRDTQEGSPNAESHSSSDPPTSWNLSEGNDGVEQLYYVEPNETIINHEKTLHEINTLEWEELVVPDESNNSITPQGGNISYFDQDDQYGVNGFVDTVEPKLVNASIGNFKTLSNDGIKNQDSFGRWMNYAMTDSPVIVDPNIIPEPLVLAGRENVRTLSGYNHQSHSMQQIFTINEVSPSWASSTEDTKILVIGVFHEEYLHLANSNLFCVCGDVSVPVEVIQSGVYRCYLSSQSPGIVNLFISFDGHKPISQLVAFEYRAPPVQNLIVSSEEKSDWKDFQVRMRLAHLLFSTSRSLNIFSAKIPPKTLKEAKIFAHKTRSIVESWDFLINSIIEKKVSFQQAKDNFLELTLQNRLLEWLLERILEGHKIPDRDDEGQGVIHLCAILDYTWAIFPYSWSGLSIDFRDKFGWTALHWAAHYGRRKSVASLLSAGANPNLVTDPTSENPGGCTPADLASKSGYEGLSAYLAEKALLAHFEAMTLAGNVSGSLQSTIPDDDDSVTNGPGTNITEEEQYLKDTLAAYRRTADAAARIQAAFREQSFKLKSKAVEFANTEDEARCIIAAMRIQHAFRKHETKKQMTAAVHIQHRFRTWKIRKDFLNKRRQAIKIQAFFRGFQVRKQYKKIVWSVGVLEKAIIRWRLRRKGFRGLRVAPTKDDEEDEKQENIGEESFFQASRKQAEERVERSVVRVQAMFRSKRAQEEYRKMKLEHNQASVFNDVMSGRDYVNRNGDQSCQEECFDFMWPRSSNTIVDDNVFNSGSTQEYTSNFEEIIERHERSSVDVQILGNGNNVTTRLSSGGHDTVDIIVVPVSRIFDRFRNMGSNTLGSDSMSQAEDIPISEENIGKHETPCVDVQIIGNGGDVVTRLSTGGHDVVPTTTVPVSRIFDRFRNMRLNSVGSDYMSHAYNRNRAGDQQVRTRSLENPALITDEVSDSNLHKRGCIHSVSTVCSVEESVQPEAIRARDILGHTASSSRMAPVNHAYLCMDVTDCIIRPESINFPNSSAKNVYQNHVRGELIYLLFLTTSAINDCSTLGTQNISQSRPLQTRMYNQASSSRNVPRRPQNQGDTTSYIDLGDCDQECLHCGCLFWYNERLKGNDYGGRAEYHLCCGGGKIYMPLTPDPPVFIQQLLRNSHFMEHVRAYNQMFSMTSFGAKIDDSINRGKGPYVFKVSGQIYHWIGSLCPEEGHHPRFLQLYIYDTQDEVANRMRNFRGQDEDTLNPEIVEGLIHVLDEHNGLVRLFRTARDRCSAREIPRFKIRLYNKGGIRGYELSTSDILGGIVFEDGPNSRTDFDVIIEFRGGPPQRINKLHQSYMSLQFPLLFIFDEPGFYPDLVLKPRDGTVFCAIEQSRLDWVRNHQNDLRSDYLLGLYDAVSRGDREGIQAGSKIMLPRTFTGGPRYMYSHYLDALAIFLYTIDFQKRGLPHCHTLLWVDSSSKIRNVVEIDEYISAEILDPVEDCRGYKVVTELMMHGPCGVANSSASCTENGVCDKHFPKRYNEHTFFDINGHTHYQRRQTEVHFMKGESRLDNVVPYNRPDRIIAKVNRSIGDAASSMGKKHIQVDEIQNYVDGRFVCPFEACWRIFEFPIHCRELDIALEELTVSASCVKVRTLFAQILIYCDVSYPLKLWTKYWTIMKDDIPAKVSDATCILNYHVNTPELQGYILYELEAILNGFGKSVKDFGLPPPLERLLKDLRNKLLM</sequence>
<feature type="region of interest" description="Disordered" evidence="10">
    <location>
        <begin position="194"/>
        <end position="215"/>
    </location>
</feature>
<reference evidence="12" key="2">
    <citation type="submission" date="2022-01" db="EMBL/GenBank/DDBJ databases">
        <authorList>
            <person name="Yamashiro T."/>
            <person name="Shiraishi A."/>
            <person name="Satake H."/>
            <person name="Nakayama K."/>
        </authorList>
    </citation>
    <scope>NUCLEOTIDE SEQUENCE</scope>
</reference>
<protein>
    <submittedName>
        <fullName evidence="12">Calmodulin-binding transcription activator 6-like protein</fullName>
    </submittedName>
</protein>